<gene>
    <name evidence="2" type="ORF">LDX50_09475</name>
    <name evidence="3" type="ORF">LDX50_15445</name>
    <name evidence="4" type="ORF">LDX50_21165</name>
</gene>
<feature type="domain" description="VOC" evidence="1">
    <location>
        <begin position="3"/>
        <end position="112"/>
    </location>
</feature>
<dbReference type="EMBL" id="JAIXNE010000004">
    <property type="protein sequence ID" value="MCA6077405.1"/>
    <property type="molecule type" value="Genomic_DNA"/>
</dbReference>
<keyword evidence="5" id="KW-1185">Reference proteome</keyword>
<protein>
    <submittedName>
        <fullName evidence="3">VOC family protein</fullName>
    </submittedName>
</protein>
<dbReference type="InterPro" id="IPR037523">
    <property type="entry name" value="VOC_core"/>
</dbReference>
<sequence length="112" mass="12558">MEIINCNLTIMVHSLEASIRFYTETLGFTLKHRFGNNWADIEGPGINLGLHPTADEIIQGNNLQIGIRVSDLKKATSDLMEKGLRMQPNKNDQANLNSFCDPDGNILYLIEI</sequence>
<dbReference type="Proteomes" id="UP001139409">
    <property type="component" value="Unassembled WGS sequence"/>
</dbReference>
<evidence type="ECO:0000259" key="1">
    <source>
        <dbReference type="PROSITE" id="PS51819"/>
    </source>
</evidence>
<dbReference type="Gene3D" id="3.10.180.10">
    <property type="entry name" value="2,3-Dihydroxybiphenyl 1,2-Dioxygenase, domain 1"/>
    <property type="match status" value="1"/>
</dbReference>
<evidence type="ECO:0000313" key="2">
    <source>
        <dbReference type="EMBL" id="MCA6075100.1"/>
    </source>
</evidence>
<dbReference type="InterPro" id="IPR004360">
    <property type="entry name" value="Glyas_Fos-R_dOase_dom"/>
</dbReference>
<dbReference type="AlphaFoldDB" id="A0A9X1KZJ7"/>
<reference evidence="3" key="1">
    <citation type="submission" date="2021-09" db="EMBL/GenBank/DDBJ databases">
        <title>Fulvivirga sp. isolated from coastal sediment.</title>
        <authorList>
            <person name="Yu H."/>
        </authorList>
    </citation>
    <scope>NUCLEOTIDE SEQUENCE</scope>
    <source>
        <strain evidence="3">1062</strain>
    </source>
</reference>
<proteinExistence type="predicted"/>
<evidence type="ECO:0000313" key="3">
    <source>
        <dbReference type="EMBL" id="MCA6076277.1"/>
    </source>
</evidence>
<dbReference type="Pfam" id="PF00903">
    <property type="entry name" value="Glyoxalase"/>
    <property type="match status" value="1"/>
</dbReference>
<comment type="caution">
    <text evidence="3">The sequence shown here is derived from an EMBL/GenBank/DDBJ whole genome shotgun (WGS) entry which is preliminary data.</text>
</comment>
<organism evidence="3 5">
    <name type="scientific">Fulvivirga sedimenti</name>
    <dbReference type="NCBI Taxonomy" id="2879465"/>
    <lineage>
        <taxon>Bacteria</taxon>
        <taxon>Pseudomonadati</taxon>
        <taxon>Bacteroidota</taxon>
        <taxon>Cytophagia</taxon>
        <taxon>Cytophagales</taxon>
        <taxon>Fulvivirgaceae</taxon>
        <taxon>Fulvivirga</taxon>
    </lineage>
</organism>
<dbReference type="InterPro" id="IPR029068">
    <property type="entry name" value="Glyas_Bleomycin-R_OHBP_Dase"/>
</dbReference>
<accession>A0A9X1KZJ7</accession>
<dbReference type="EMBL" id="JAIXNE010000002">
    <property type="protein sequence ID" value="MCA6075100.1"/>
    <property type="molecule type" value="Genomic_DNA"/>
</dbReference>
<dbReference type="PROSITE" id="PS51819">
    <property type="entry name" value="VOC"/>
    <property type="match status" value="1"/>
</dbReference>
<evidence type="ECO:0000313" key="4">
    <source>
        <dbReference type="EMBL" id="MCA6077405.1"/>
    </source>
</evidence>
<dbReference type="CDD" id="cd06587">
    <property type="entry name" value="VOC"/>
    <property type="match status" value="1"/>
</dbReference>
<evidence type="ECO:0000313" key="5">
    <source>
        <dbReference type="Proteomes" id="UP001139409"/>
    </source>
</evidence>
<dbReference type="SUPFAM" id="SSF54593">
    <property type="entry name" value="Glyoxalase/Bleomycin resistance protein/Dihydroxybiphenyl dioxygenase"/>
    <property type="match status" value="1"/>
</dbReference>
<name>A0A9X1KZJ7_9BACT</name>
<dbReference type="RefSeq" id="WP_225698206.1">
    <property type="nucleotide sequence ID" value="NZ_JAIXNE010000002.1"/>
</dbReference>
<dbReference type="EMBL" id="JAIXNE010000003">
    <property type="protein sequence ID" value="MCA6076277.1"/>
    <property type="molecule type" value="Genomic_DNA"/>
</dbReference>